<protein>
    <submittedName>
        <fullName evidence="1">Uncharacterized protein</fullName>
    </submittedName>
</protein>
<dbReference type="Proteomes" id="UP000267408">
    <property type="component" value="Unassembled WGS sequence"/>
</dbReference>
<dbReference type="OrthoDB" id="4233790at2"/>
<dbReference type="RefSeq" id="WP_123562606.1">
    <property type="nucleotide sequence ID" value="NZ_RJVJ01000002.1"/>
</dbReference>
<evidence type="ECO:0000313" key="1">
    <source>
        <dbReference type="EMBL" id="ROR38175.1"/>
    </source>
</evidence>
<accession>A0A8G1X9W2</accession>
<dbReference type="EMBL" id="RJVJ01000002">
    <property type="protein sequence ID" value="ROR38175.1"/>
    <property type="molecule type" value="Genomic_DNA"/>
</dbReference>
<organism evidence="1 2">
    <name type="scientific">Kitasatospora cineracea</name>
    <dbReference type="NCBI Taxonomy" id="88074"/>
    <lineage>
        <taxon>Bacteria</taxon>
        <taxon>Bacillati</taxon>
        <taxon>Actinomycetota</taxon>
        <taxon>Actinomycetes</taxon>
        <taxon>Kitasatosporales</taxon>
        <taxon>Streptomycetaceae</taxon>
        <taxon>Kitasatospora</taxon>
    </lineage>
</organism>
<evidence type="ECO:0000313" key="2">
    <source>
        <dbReference type="Proteomes" id="UP000267408"/>
    </source>
</evidence>
<gene>
    <name evidence="1" type="ORF">EDD39_6349</name>
</gene>
<proteinExistence type="predicted"/>
<comment type="caution">
    <text evidence="1">The sequence shown here is derived from an EMBL/GenBank/DDBJ whole genome shotgun (WGS) entry which is preliminary data.</text>
</comment>
<sequence length="426" mass="47903">MAKTWHERMAEFRARQWRKDPALREALSLTRDKLIIERRWDYADAVGMPFNDAWTDGQVWALAQIHMWICDGLLKVFRVEVGATPGADKDREGNRAKLAAGLPENFTPEVYPGPGHSDAGDGILTWREDHFTWLMPLEIGYTMASRTFIHLHDHGVIARWPYGSEDVWVMHFSSAEDWDNIRNPRGGKLDRMLSGDLTEADLDPCWDEDANLVGLRIWETETMLKVSTTIRDQGGIGYSSPGGTTGVRGEDAMPSWRSDVAAWLESEFPHRSYIEMVIAELGPIRIGANISYAPSYGRDPHLSRVPKATIRLTPAPLPHNYEFFGHALVWGAVNGWRWIRTTWGPRGQETHEAHPLVDEVLAMPAEAAHAIRQLADGNTESLPLKARSLPVDALSVTPALEAAAQLWDVDTRTMAFLQSWSAPRKD</sequence>
<dbReference type="AlphaFoldDB" id="A0A8G1X9W2"/>
<name>A0A8G1X9W2_9ACTN</name>
<reference evidence="1 2" key="1">
    <citation type="submission" date="2018-11" db="EMBL/GenBank/DDBJ databases">
        <title>Sequencing the genomes of 1000 actinobacteria strains.</title>
        <authorList>
            <person name="Klenk H.-P."/>
        </authorList>
    </citation>
    <scope>NUCLEOTIDE SEQUENCE [LARGE SCALE GENOMIC DNA]</scope>
    <source>
        <strain evidence="1 2">DSM 44780</strain>
    </source>
</reference>